<dbReference type="Proteomes" id="UP000324832">
    <property type="component" value="Unassembled WGS sequence"/>
</dbReference>
<protein>
    <recommendedName>
        <fullName evidence="6">Thyroglobulin type-1 domain-containing protein</fullName>
    </recommendedName>
</protein>
<feature type="domain" description="Thyroglobulin type-1" evidence="6">
    <location>
        <begin position="119"/>
        <end position="178"/>
    </location>
</feature>
<dbReference type="InterPro" id="IPR036857">
    <property type="entry name" value="Thyroglobulin_1_sf"/>
</dbReference>
<evidence type="ECO:0000256" key="5">
    <source>
        <dbReference type="PROSITE-ProRule" id="PRU00500"/>
    </source>
</evidence>
<dbReference type="SUPFAM" id="SSF57610">
    <property type="entry name" value="Thyroglobulin type-1 domain"/>
    <property type="match status" value="2"/>
</dbReference>
<keyword evidence="8" id="KW-1185">Reference proteome</keyword>
<evidence type="ECO:0000256" key="2">
    <source>
        <dbReference type="ARBA" id="ARBA00022525"/>
    </source>
</evidence>
<comment type="caution">
    <text evidence="5">Lacks conserved residue(s) required for the propagation of feature annotation.</text>
</comment>
<dbReference type="InterPro" id="IPR000716">
    <property type="entry name" value="Thyroglobulin_1"/>
</dbReference>
<accession>A0A5E4QEL9</accession>
<evidence type="ECO:0000256" key="3">
    <source>
        <dbReference type="ARBA" id="ARBA00022737"/>
    </source>
</evidence>
<comment type="subcellular location">
    <subcellularLocation>
        <location evidence="1">Secreted</location>
    </subcellularLocation>
</comment>
<dbReference type="PANTHER" id="PTHR12352">
    <property type="entry name" value="SECRETED MODULAR CALCIUM-BINDING PROTEIN"/>
    <property type="match status" value="1"/>
</dbReference>
<reference evidence="7 8" key="1">
    <citation type="submission" date="2017-07" db="EMBL/GenBank/DDBJ databases">
        <authorList>
            <person name="Talla V."/>
            <person name="Backstrom N."/>
        </authorList>
    </citation>
    <scope>NUCLEOTIDE SEQUENCE [LARGE SCALE GENOMIC DNA]</scope>
</reference>
<name>A0A5E4QEL9_9NEOP</name>
<evidence type="ECO:0000259" key="6">
    <source>
        <dbReference type="PROSITE" id="PS51162"/>
    </source>
</evidence>
<dbReference type="PROSITE" id="PS51162">
    <property type="entry name" value="THYROGLOBULIN_1_2"/>
    <property type="match status" value="2"/>
</dbReference>
<organism evidence="7 8">
    <name type="scientific">Leptidea sinapis</name>
    <dbReference type="NCBI Taxonomy" id="189913"/>
    <lineage>
        <taxon>Eukaryota</taxon>
        <taxon>Metazoa</taxon>
        <taxon>Ecdysozoa</taxon>
        <taxon>Arthropoda</taxon>
        <taxon>Hexapoda</taxon>
        <taxon>Insecta</taxon>
        <taxon>Pterygota</taxon>
        <taxon>Neoptera</taxon>
        <taxon>Endopterygota</taxon>
        <taxon>Lepidoptera</taxon>
        <taxon>Glossata</taxon>
        <taxon>Ditrysia</taxon>
        <taxon>Papilionoidea</taxon>
        <taxon>Pieridae</taxon>
        <taxon>Dismorphiinae</taxon>
        <taxon>Leptidea</taxon>
    </lineage>
</organism>
<proteinExistence type="predicted"/>
<dbReference type="GO" id="GO:0005615">
    <property type="term" value="C:extracellular space"/>
    <property type="evidence" value="ECO:0007669"/>
    <property type="project" value="TreeGrafter"/>
</dbReference>
<gene>
    <name evidence="7" type="ORF">LSINAPIS_LOCUS7711</name>
</gene>
<evidence type="ECO:0000313" key="7">
    <source>
        <dbReference type="EMBL" id="VVC96153.1"/>
    </source>
</evidence>
<dbReference type="EMBL" id="FZQP02002582">
    <property type="protein sequence ID" value="VVC96153.1"/>
    <property type="molecule type" value="Genomic_DNA"/>
</dbReference>
<evidence type="ECO:0000256" key="4">
    <source>
        <dbReference type="ARBA" id="ARBA00023157"/>
    </source>
</evidence>
<feature type="domain" description="Thyroglobulin type-1" evidence="6">
    <location>
        <begin position="64"/>
        <end position="117"/>
    </location>
</feature>
<dbReference type="PANTHER" id="PTHR12352:SF3">
    <property type="entry name" value="NIDOGEN-2"/>
    <property type="match status" value="1"/>
</dbReference>
<dbReference type="Gene3D" id="4.10.800.10">
    <property type="entry name" value="Thyroglobulin type-1"/>
    <property type="match status" value="2"/>
</dbReference>
<dbReference type="AlphaFoldDB" id="A0A5E4QEL9"/>
<evidence type="ECO:0000313" key="8">
    <source>
        <dbReference type="Proteomes" id="UP000324832"/>
    </source>
</evidence>
<dbReference type="InterPro" id="IPR051950">
    <property type="entry name" value="Dev_reg/Prot_inhib"/>
</dbReference>
<keyword evidence="4" id="KW-1015">Disulfide bond</keyword>
<sequence>MTRGGVYVRRADCGLLARAVASGAHSGADRLNRDRLTTRNSRLKYLDFLNITLNSPSTRPPNVDDKCRPPSQCLSDGSYAPVQCKGDMFTGRCFCTDMEGNRIFGQMWRREASEMSCACSRARHELEVEGHVVTLHCTPNGDYEPLQCNEGMCWCVEPSSGQPTVIPMPQADMNRLPCLRQ</sequence>
<dbReference type="Pfam" id="PF00086">
    <property type="entry name" value="Thyroglobulin_1"/>
    <property type="match status" value="2"/>
</dbReference>
<evidence type="ECO:0000256" key="1">
    <source>
        <dbReference type="ARBA" id="ARBA00004613"/>
    </source>
</evidence>
<keyword evidence="2" id="KW-0964">Secreted</keyword>
<keyword evidence="3" id="KW-0677">Repeat</keyword>